<dbReference type="EMBL" id="VMNW02000030">
    <property type="protein sequence ID" value="KAA9159376.1"/>
    <property type="molecule type" value="Genomic_DNA"/>
</dbReference>
<evidence type="ECO:0000256" key="3">
    <source>
        <dbReference type="ARBA" id="ARBA00023239"/>
    </source>
</evidence>
<dbReference type="GO" id="GO:0016836">
    <property type="term" value="F:hydro-lyase activity"/>
    <property type="evidence" value="ECO:0007669"/>
    <property type="project" value="InterPro"/>
</dbReference>
<dbReference type="Proteomes" id="UP000319769">
    <property type="component" value="Unassembled WGS sequence"/>
</dbReference>
<evidence type="ECO:0000256" key="2">
    <source>
        <dbReference type="ARBA" id="ARBA00017233"/>
    </source>
</evidence>
<dbReference type="PANTHER" id="PTHR43345:SF2">
    <property type="entry name" value="3-ISOPROPYLMALATE DEHYDRATASE SMALL SUBUNIT 1"/>
    <property type="match status" value="1"/>
</dbReference>
<dbReference type="Gene3D" id="3.20.19.10">
    <property type="entry name" value="Aconitase, domain 4"/>
    <property type="match status" value="1"/>
</dbReference>
<evidence type="ECO:0000313" key="8">
    <source>
        <dbReference type="Proteomes" id="UP000319769"/>
    </source>
</evidence>
<feature type="domain" description="Aconitase A/isopropylmalate dehydratase small subunit swivel" evidence="6">
    <location>
        <begin position="44"/>
        <end position="90"/>
    </location>
</feature>
<keyword evidence="8" id="KW-1185">Reference proteome</keyword>
<evidence type="ECO:0000259" key="6">
    <source>
        <dbReference type="Pfam" id="PF00694"/>
    </source>
</evidence>
<evidence type="ECO:0000313" key="7">
    <source>
        <dbReference type="EMBL" id="KAA9159376.1"/>
    </source>
</evidence>
<accession>A0A5N0V2N1</accession>
<evidence type="ECO:0000256" key="5">
    <source>
        <dbReference type="ARBA" id="ARBA00033368"/>
    </source>
</evidence>
<sequence length="158" mass="16884">MFGDGINTDDMYPGFAMRLSIPDASRHMFHASRPGWPDLVKPGDIVVAGRNFGLGSSRPVPLLFKELGVAALVAEQFNSLFFRNCINYGLPAATLPDATKLITEGSTVDVDFTAGKLESGGRTHEIAPLPEFLRSVLAAGGLFPQLEAAGKLRPARGE</sequence>
<evidence type="ECO:0000256" key="4">
    <source>
        <dbReference type="ARBA" id="ARBA00031631"/>
    </source>
</evidence>
<dbReference type="InterPro" id="IPR000573">
    <property type="entry name" value="AconitaseA/IPMdHydase_ssu_swvl"/>
</dbReference>
<dbReference type="InterPro" id="IPR050075">
    <property type="entry name" value="LeuD"/>
</dbReference>
<name>A0A5N0V2N1_9PSEU</name>
<dbReference type="SUPFAM" id="SSF52016">
    <property type="entry name" value="LeuD/IlvD-like"/>
    <property type="match status" value="1"/>
</dbReference>
<gene>
    <name evidence="7" type="ORF">FPZ12_020930</name>
</gene>
<organism evidence="7 8">
    <name type="scientific">Amycolatopsis acidicola</name>
    <dbReference type="NCBI Taxonomy" id="2596893"/>
    <lineage>
        <taxon>Bacteria</taxon>
        <taxon>Bacillati</taxon>
        <taxon>Actinomycetota</taxon>
        <taxon>Actinomycetes</taxon>
        <taxon>Pseudonocardiales</taxon>
        <taxon>Pseudonocardiaceae</taxon>
        <taxon>Amycolatopsis</taxon>
    </lineage>
</organism>
<dbReference type="InterPro" id="IPR011827">
    <property type="entry name" value="LeuD_type2/HacB/DmdB"/>
</dbReference>
<comment type="caution">
    <text evidence="7">The sequence shown here is derived from an EMBL/GenBank/DDBJ whole genome shotgun (WGS) entry which is preliminary data.</text>
</comment>
<protein>
    <recommendedName>
        <fullName evidence="2">3-isopropylmalate dehydratase small subunit</fullName>
    </recommendedName>
    <alternativeName>
        <fullName evidence="4">Alpha-IPM isomerase</fullName>
    </alternativeName>
    <alternativeName>
        <fullName evidence="5">Isopropylmalate isomerase</fullName>
    </alternativeName>
</protein>
<dbReference type="InterPro" id="IPR015928">
    <property type="entry name" value="Aconitase/3IPM_dehydase_swvl"/>
</dbReference>
<comment type="similarity">
    <text evidence="1">Belongs to the LeuD family. LeuD type 2 subfamily.</text>
</comment>
<dbReference type="Pfam" id="PF00694">
    <property type="entry name" value="Aconitase_C"/>
    <property type="match status" value="1"/>
</dbReference>
<dbReference type="OrthoDB" id="9777465at2"/>
<dbReference type="AlphaFoldDB" id="A0A5N0V2N1"/>
<evidence type="ECO:0000256" key="1">
    <source>
        <dbReference type="ARBA" id="ARBA00009869"/>
    </source>
</evidence>
<keyword evidence="3" id="KW-0456">Lyase</keyword>
<reference evidence="7" key="1">
    <citation type="submission" date="2019-09" db="EMBL/GenBank/DDBJ databases">
        <authorList>
            <person name="Teo W.F.A."/>
            <person name="Duangmal K."/>
        </authorList>
    </citation>
    <scope>NUCLEOTIDE SEQUENCE [LARGE SCALE GENOMIC DNA]</scope>
    <source>
        <strain evidence="7">K81G1</strain>
    </source>
</reference>
<dbReference type="NCBIfam" id="TIGR02087">
    <property type="entry name" value="LEUD_arch"/>
    <property type="match status" value="1"/>
</dbReference>
<dbReference type="PANTHER" id="PTHR43345">
    <property type="entry name" value="3-ISOPROPYLMALATE DEHYDRATASE SMALL SUBUNIT 2-RELATED-RELATED"/>
    <property type="match status" value="1"/>
</dbReference>
<proteinExistence type="inferred from homology"/>